<dbReference type="PANTHER" id="PTHR42845:SF1">
    <property type="entry name" value="HYDROGENASE SMALL SUBUNIT"/>
    <property type="match status" value="1"/>
</dbReference>
<comment type="caution">
    <text evidence="5">The sequence shown here is derived from an EMBL/GenBank/DDBJ whole genome shotgun (WGS) entry which is preliminary data.</text>
</comment>
<keyword evidence="6" id="KW-1185">Reference proteome</keyword>
<keyword evidence="3" id="KW-0408">Iron</keyword>
<dbReference type="RefSeq" id="WP_256610744.1">
    <property type="nucleotide sequence ID" value="NZ_JANIBM010000009.1"/>
</dbReference>
<evidence type="ECO:0000256" key="2">
    <source>
        <dbReference type="ARBA" id="ARBA00023002"/>
    </source>
</evidence>
<dbReference type="InterPro" id="IPR037024">
    <property type="entry name" value="NiFe_Hase_small_N_sf"/>
</dbReference>
<dbReference type="InterPro" id="IPR006137">
    <property type="entry name" value="NADH_UbQ_OxRdtase-like_20kDa"/>
</dbReference>
<dbReference type="Pfam" id="PF01058">
    <property type="entry name" value="Oxidored_q6"/>
    <property type="match status" value="1"/>
</dbReference>
<keyword evidence="3" id="KW-0411">Iron-sulfur</keyword>
<accession>A0ABT1UI06</accession>
<proteinExistence type="predicted"/>
<dbReference type="SUPFAM" id="SSF56770">
    <property type="entry name" value="HydA/Nqo6-like"/>
    <property type="match status" value="1"/>
</dbReference>
<reference evidence="5 6" key="1">
    <citation type="submission" date="2022-07" db="EMBL/GenBank/DDBJ databases">
        <title>Methylomonas rivi sp. nov., Methylomonas rosea sp. nov., Methylomonas aureus sp. nov. and Methylomonas subterranea sp. nov., four novel methanotrophs isolated from a freshwater creek and the deep terrestrial subsurface.</title>
        <authorList>
            <person name="Abin C."/>
            <person name="Sankaranarayanan K."/>
            <person name="Garner C."/>
            <person name="Sindelar R."/>
            <person name="Kotary K."/>
            <person name="Garner R."/>
            <person name="Barclay S."/>
            <person name="Lawson P."/>
            <person name="Krumholz L."/>
        </authorList>
    </citation>
    <scope>NUCLEOTIDE SEQUENCE [LARGE SCALE GENOMIC DNA]</scope>
    <source>
        <strain evidence="5 6">SURF-1</strain>
    </source>
</reference>
<dbReference type="PANTHER" id="PTHR42845">
    <property type="entry name" value="COENZYME F420-REDUCING HYDROGENASE, GAMMA SUBUNIT"/>
    <property type="match status" value="1"/>
</dbReference>
<dbReference type="InterPro" id="IPR051349">
    <property type="entry name" value="Hydrogenase_assoc-protein"/>
</dbReference>
<protein>
    <submittedName>
        <fullName evidence="5">NADP oxidoreductase</fullName>
    </submittedName>
</protein>
<keyword evidence="2" id="KW-0560">Oxidoreductase</keyword>
<keyword evidence="3" id="KW-0479">Metal-binding</keyword>
<keyword evidence="3" id="KW-0003">3Fe-4S</keyword>
<name>A0ABT1UI06_9GAMM</name>
<feature type="domain" description="NADH:ubiquinone oxidoreductase-like 20kDa subunit" evidence="4">
    <location>
        <begin position="15"/>
        <end position="162"/>
    </location>
</feature>
<evidence type="ECO:0000313" key="5">
    <source>
        <dbReference type="EMBL" id="MCQ8181458.1"/>
    </source>
</evidence>
<gene>
    <name evidence="5" type="ORF">NP603_10095</name>
</gene>
<comment type="cofactor">
    <cofactor evidence="1">
        <name>[3Fe-4S] cluster</name>
        <dbReference type="ChEBI" id="CHEBI:21137"/>
    </cofactor>
</comment>
<evidence type="ECO:0000313" key="6">
    <source>
        <dbReference type="Proteomes" id="UP001524569"/>
    </source>
</evidence>
<evidence type="ECO:0000256" key="1">
    <source>
        <dbReference type="ARBA" id="ARBA00001927"/>
    </source>
</evidence>
<evidence type="ECO:0000256" key="3">
    <source>
        <dbReference type="ARBA" id="ARBA00023291"/>
    </source>
</evidence>
<dbReference type="Proteomes" id="UP001524569">
    <property type="component" value="Unassembled WGS sequence"/>
</dbReference>
<dbReference type="Gene3D" id="3.40.50.700">
    <property type="entry name" value="NADH:ubiquinone oxidoreductase-like, 20kDa subunit"/>
    <property type="match status" value="1"/>
</dbReference>
<sequence>MSNKIKIATTSLAGCFGCHMSFLDIDERITALAEVVEFDRSPLTDIEHCGPCDIGLIEGGVCNSENVHVLREFRKNCKVLVAVGACAINGGLPALRNFVSVEACLLEAYRDGIGVDNPQIPNDPELPLLLDKVHPIHEIVKVDYFMPGCPPSADVFWTFLSALIEGREPSLPYELVHYD</sequence>
<evidence type="ECO:0000259" key="4">
    <source>
        <dbReference type="Pfam" id="PF01058"/>
    </source>
</evidence>
<organism evidence="5 6">
    <name type="scientific">Methylomonas aurea</name>
    <dbReference type="NCBI Taxonomy" id="2952224"/>
    <lineage>
        <taxon>Bacteria</taxon>
        <taxon>Pseudomonadati</taxon>
        <taxon>Pseudomonadota</taxon>
        <taxon>Gammaproteobacteria</taxon>
        <taxon>Methylococcales</taxon>
        <taxon>Methylococcaceae</taxon>
        <taxon>Methylomonas</taxon>
    </lineage>
</organism>
<dbReference type="EMBL" id="JANIBM010000009">
    <property type="protein sequence ID" value="MCQ8181458.1"/>
    <property type="molecule type" value="Genomic_DNA"/>
</dbReference>